<feature type="domain" description="Integrase catalytic" evidence="4">
    <location>
        <begin position="94"/>
        <end position="270"/>
    </location>
</feature>
<dbReference type="InterPro" id="IPR039537">
    <property type="entry name" value="Retrotran_Ty1/copia-like"/>
</dbReference>
<dbReference type="SUPFAM" id="SSF56672">
    <property type="entry name" value="DNA/RNA polymerases"/>
    <property type="match status" value="1"/>
</dbReference>
<dbReference type="InterPro" id="IPR013103">
    <property type="entry name" value="RVT_2"/>
</dbReference>
<dbReference type="Pfam" id="PF07727">
    <property type="entry name" value="RVT_2"/>
    <property type="match status" value="1"/>
</dbReference>
<organism evidence="5 6">
    <name type="scientific">Tanacetum coccineum</name>
    <dbReference type="NCBI Taxonomy" id="301880"/>
    <lineage>
        <taxon>Eukaryota</taxon>
        <taxon>Viridiplantae</taxon>
        <taxon>Streptophyta</taxon>
        <taxon>Embryophyta</taxon>
        <taxon>Tracheophyta</taxon>
        <taxon>Spermatophyta</taxon>
        <taxon>Magnoliopsida</taxon>
        <taxon>eudicotyledons</taxon>
        <taxon>Gunneridae</taxon>
        <taxon>Pentapetalae</taxon>
        <taxon>asterids</taxon>
        <taxon>campanulids</taxon>
        <taxon>Asterales</taxon>
        <taxon>Asteraceae</taxon>
        <taxon>Asteroideae</taxon>
        <taxon>Anthemideae</taxon>
        <taxon>Anthemidinae</taxon>
        <taxon>Tanacetum</taxon>
    </lineage>
</organism>
<dbReference type="PROSITE" id="PS50994">
    <property type="entry name" value="INTEGRASE"/>
    <property type="match status" value="1"/>
</dbReference>
<proteinExistence type="predicted"/>
<feature type="compositionally biased region" description="Polar residues" evidence="3">
    <location>
        <begin position="379"/>
        <end position="408"/>
    </location>
</feature>
<dbReference type="SUPFAM" id="SSF53098">
    <property type="entry name" value="Ribonuclease H-like"/>
    <property type="match status" value="1"/>
</dbReference>
<dbReference type="InterPro" id="IPR025724">
    <property type="entry name" value="GAG-pre-integrase_dom"/>
</dbReference>
<dbReference type="InterPro" id="IPR012337">
    <property type="entry name" value="RNaseH-like_sf"/>
</dbReference>
<comment type="caution">
    <text evidence="5">The sequence shown here is derived from an EMBL/GenBank/DDBJ whole genome shotgun (WGS) entry which is preliminary data.</text>
</comment>
<dbReference type="InterPro" id="IPR001584">
    <property type="entry name" value="Integrase_cat-core"/>
</dbReference>
<name>A0ABQ5E2T4_9ASTR</name>
<dbReference type="Proteomes" id="UP001151760">
    <property type="component" value="Unassembled WGS sequence"/>
</dbReference>
<sequence>MEKNILLLYDSNGNILLRVTRSKNRLYKANLRIGEPTCLLANLHDEAWLWHARLGHLNFRSLKSMTTKNLVKGIPSIKHSTDICDICLIGKHARAPFPQQAKYRSKTVLDLIYGDLYGPISPPTPSGKRYIFLLVDDYYRYMWEYFLNSKDQAFGVFKEFKTRVEKEHGTKIKTFRTDRGGEFTSNEFHKYYRENGIVRQLTAPYSPQQNGVVERKNRTILSTTRCMMKATEDVTPYEALKGRKPNLQHIRIFGCIAYAKVPSQHLTKLDDRSIQMVYLGSEPGSKAYRLFDPITKKICVSRDVKFKEDETWNWEEYVKDFYPKEPEWSNFIIQNNETQETEEVQQDQENEIEDDVFTDNENEETPSPTNSPPNTPSTISHSDTSEYSPIQSINFSPNSQTATPSTTDTDVDHIPTRGYRTLNEVYDNTERLLLVEDEPKNFKEASKDEKWIEAMQVEIDSINKNNTWKLTTLPKDHKAIGLKWVFKTKRDANGEILKHKARLVAKGYIQEHGIDFDEVFAPVARIETIRLILALAAYNKWEVHHLDVKSAFLHGDLKEEVYVSQPDGFIKTEDKGKVYRLRKALYGLRQAPRAWYTKLDKTLKLLNFKKCALEQAVYTRTDKTSTLLIGVYVDDLIVTGTSKKEIESFKYQMQEQLKDDVILGIPCLLLRHIGYTKVG</sequence>
<evidence type="ECO:0000256" key="1">
    <source>
        <dbReference type="ARBA" id="ARBA00022723"/>
    </source>
</evidence>
<reference evidence="5" key="1">
    <citation type="journal article" date="2022" name="Int. J. Mol. Sci.">
        <title>Draft Genome of Tanacetum Coccineum: Genomic Comparison of Closely Related Tanacetum-Family Plants.</title>
        <authorList>
            <person name="Yamashiro T."/>
            <person name="Shiraishi A."/>
            <person name="Nakayama K."/>
            <person name="Satake H."/>
        </authorList>
    </citation>
    <scope>NUCLEOTIDE SEQUENCE</scope>
</reference>
<dbReference type="PANTHER" id="PTHR42648:SF25">
    <property type="entry name" value="RNA-DIRECTED DNA POLYMERASE"/>
    <property type="match status" value="1"/>
</dbReference>
<evidence type="ECO:0000313" key="5">
    <source>
        <dbReference type="EMBL" id="GJT43374.1"/>
    </source>
</evidence>
<keyword evidence="2" id="KW-0378">Hydrolase</keyword>
<gene>
    <name evidence="5" type="ORF">Tco_0952089</name>
</gene>
<evidence type="ECO:0000313" key="6">
    <source>
        <dbReference type="Proteomes" id="UP001151760"/>
    </source>
</evidence>
<dbReference type="InterPro" id="IPR057670">
    <property type="entry name" value="SH3_retrovirus"/>
</dbReference>
<feature type="region of interest" description="Disordered" evidence="3">
    <location>
        <begin position="359"/>
        <end position="414"/>
    </location>
</feature>
<dbReference type="EMBL" id="BQNB010015723">
    <property type="protein sequence ID" value="GJT43374.1"/>
    <property type="molecule type" value="Genomic_DNA"/>
</dbReference>
<reference evidence="5" key="2">
    <citation type="submission" date="2022-01" db="EMBL/GenBank/DDBJ databases">
        <authorList>
            <person name="Yamashiro T."/>
            <person name="Shiraishi A."/>
            <person name="Satake H."/>
            <person name="Nakayama K."/>
        </authorList>
    </citation>
    <scope>NUCLEOTIDE SEQUENCE</scope>
</reference>
<protein>
    <submittedName>
        <fullName evidence="5">Zinc finger, CCHC-type containing protein</fullName>
    </submittedName>
</protein>
<dbReference type="InterPro" id="IPR043502">
    <property type="entry name" value="DNA/RNA_pol_sf"/>
</dbReference>
<dbReference type="Pfam" id="PF13976">
    <property type="entry name" value="gag_pre-integrs"/>
    <property type="match status" value="1"/>
</dbReference>
<evidence type="ECO:0000259" key="4">
    <source>
        <dbReference type="PROSITE" id="PS50994"/>
    </source>
</evidence>
<dbReference type="Pfam" id="PF25597">
    <property type="entry name" value="SH3_retrovirus"/>
    <property type="match status" value="1"/>
</dbReference>
<keyword evidence="6" id="KW-1185">Reference proteome</keyword>
<keyword evidence="1" id="KW-0479">Metal-binding</keyword>
<dbReference type="Pfam" id="PF00665">
    <property type="entry name" value="rve"/>
    <property type="match status" value="1"/>
</dbReference>
<dbReference type="Gene3D" id="3.30.420.10">
    <property type="entry name" value="Ribonuclease H-like superfamily/Ribonuclease H"/>
    <property type="match status" value="1"/>
</dbReference>
<accession>A0ABQ5E2T4</accession>
<evidence type="ECO:0000256" key="2">
    <source>
        <dbReference type="ARBA" id="ARBA00022801"/>
    </source>
</evidence>
<dbReference type="PANTHER" id="PTHR42648">
    <property type="entry name" value="TRANSPOSASE, PUTATIVE-RELATED"/>
    <property type="match status" value="1"/>
</dbReference>
<evidence type="ECO:0000256" key="3">
    <source>
        <dbReference type="SAM" id="MobiDB-lite"/>
    </source>
</evidence>
<dbReference type="InterPro" id="IPR036397">
    <property type="entry name" value="RNaseH_sf"/>
</dbReference>